<evidence type="ECO:0000256" key="1">
    <source>
        <dbReference type="ARBA" id="ARBA00022723"/>
    </source>
</evidence>
<sequence>MATPVYFLAADVFHRRMIKELHSLWKVGSPVPILRRFYRFGSMDMLMSFGTTIAYFSSIVELIIAATLEDMTSMKGNNTYFDPVVFLTMFLLIGRLIEAYSKAKTGEAVVMLGKLRPKDASLVLPDEGPDGANGVQSIPIDMLDFGDVVRVVYGGSPPWDGALLEGEGEFDESSLTGESRLVKKTAGDPIYSGTVNKGGPILMRTTGTSGNPMLDEIIKVVREGPARRAPIERVADMLTSFFVPVVTLIAIATWLIWLRLGILGTLPEKYLDTAGGGEAFQEASGLDIMVFDKAGTLTQGGEPKVTDHQFLVSDGSWKEQAVLSVLMELEGSSSHPLGRAIVSFCKSRNTTGAKIRHVEEIAGKGLRGSFDVGAFSHSVETLAGNEVLMDDHGISFDSAASTASGSWRGQAKSVVLVAGRSVSTPADLSWSPLAIFAASDPLRPESRQVVEALHRQSVDVWMISGDNTTTANAVGVMVGIPPEHIIAGVLPEQKADKIKYLQKSQVKRSSQSIFGRPTQQRAVVAMVGDGVNDSPALIVADAGIAISSGSDVAVSAAEFVLIKSSLTTLLTLTNLSRTEFSIL</sequence>
<dbReference type="Gene3D" id="3.40.50.1000">
    <property type="entry name" value="HAD superfamily/HAD-like"/>
    <property type="match status" value="1"/>
</dbReference>
<dbReference type="FunFam" id="2.70.150.10:FF:000068">
    <property type="entry name" value="Copper resistance-associated P-type ATPase"/>
    <property type="match status" value="1"/>
</dbReference>
<dbReference type="InterPro" id="IPR023299">
    <property type="entry name" value="ATPase_P-typ_cyto_dom_N"/>
</dbReference>
<dbReference type="Pfam" id="PF00702">
    <property type="entry name" value="Hydrolase"/>
    <property type="match status" value="1"/>
</dbReference>
<dbReference type="InterPro" id="IPR036412">
    <property type="entry name" value="HAD-like_sf"/>
</dbReference>
<keyword evidence="2" id="KW-1278">Translocase</keyword>
<keyword evidence="3" id="KW-1133">Transmembrane helix</keyword>
<dbReference type="GO" id="GO:0016020">
    <property type="term" value="C:membrane"/>
    <property type="evidence" value="ECO:0007669"/>
    <property type="project" value="TreeGrafter"/>
</dbReference>
<dbReference type="AlphaFoldDB" id="A0AA38VK19"/>
<dbReference type="EMBL" id="JANBVO010000061">
    <property type="protein sequence ID" value="KAJ9132072.1"/>
    <property type="molecule type" value="Genomic_DNA"/>
</dbReference>
<dbReference type="PANTHER" id="PTHR43520:SF32">
    <property type="entry name" value="COPPER RESISTANCE P-TYPE ATPASE (EUROFUNG)"/>
    <property type="match status" value="1"/>
</dbReference>
<dbReference type="GO" id="GO:0005507">
    <property type="term" value="F:copper ion binding"/>
    <property type="evidence" value="ECO:0007669"/>
    <property type="project" value="TreeGrafter"/>
</dbReference>
<evidence type="ECO:0000256" key="2">
    <source>
        <dbReference type="ARBA" id="ARBA00022967"/>
    </source>
</evidence>
<feature type="transmembrane region" description="Helical" evidence="3">
    <location>
        <begin position="45"/>
        <end position="68"/>
    </location>
</feature>
<protein>
    <submittedName>
        <fullName evidence="5">Heavy metal translocatin</fullName>
    </submittedName>
</protein>
<dbReference type="InterPro" id="IPR023214">
    <property type="entry name" value="HAD_sf"/>
</dbReference>
<keyword evidence="6" id="KW-1185">Reference proteome</keyword>
<feature type="transmembrane region" description="Helical" evidence="3">
    <location>
        <begin position="80"/>
        <end position="97"/>
    </location>
</feature>
<dbReference type="SUPFAM" id="SSF56784">
    <property type="entry name" value="HAD-like"/>
    <property type="match status" value="1"/>
</dbReference>
<feature type="domain" description="P-type ATPase A" evidence="4">
    <location>
        <begin position="133"/>
        <end position="221"/>
    </location>
</feature>
<dbReference type="PRINTS" id="PR00119">
    <property type="entry name" value="CATATPASE"/>
</dbReference>
<dbReference type="Pfam" id="PF00122">
    <property type="entry name" value="E1-E2_ATPase"/>
    <property type="match status" value="1"/>
</dbReference>
<dbReference type="SUPFAM" id="SSF81653">
    <property type="entry name" value="Calcium ATPase, transduction domain A"/>
    <property type="match status" value="1"/>
</dbReference>
<keyword evidence="3" id="KW-0812">Transmembrane</keyword>
<evidence type="ECO:0000256" key="3">
    <source>
        <dbReference type="SAM" id="Phobius"/>
    </source>
</evidence>
<dbReference type="Gene3D" id="2.70.150.10">
    <property type="entry name" value="Calcium-transporting ATPase, cytoplasmic transduction domain A"/>
    <property type="match status" value="1"/>
</dbReference>
<dbReference type="InterPro" id="IPR059000">
    <property type="entry name" value="ATPase_P-type_domA"/>
</dbReference>
<dbReference type="GO" id="GO:0000166">
    <property type="term" value="F:nucleotide binding"/>
    <property type="evidence" value="ECO:0007669"/>
    <property type="project" value="InterPro"/>
</dbReference>
<dbReference type="GO" id="GO:0055070">
    <property type="term" value="P:copper ion homeostasis"/>
    <property type="evidence" value="ECO:0007669"/>
    <property type="project" value="TreeGrafter"/>
</dbReference>
<dbReference type="InterPro" id="IPR008250">
    <property type="entry name" value="ATPase_P-typ_transduc_dom_A_sf"/>
</dbReference>
<comment type="caution">
    <text evidence="5">The sequence shown here is derived from an EMBL/GenBank/DDBJ whole genome shotgun (WGS) entry which is preliminary data.</text>
</comment>
<gene>
    <name evidence="5" type="ORF">NKR23_g11423</name>
</gene>
<name>A0AA38VK19_9PEZI</name>
<proteinExistence type="predicted"/>
<dbReference type="Proteomes" id="UP001174694">
    <property type="component" value="Unassembled WGS sequence"/>
</dbReference>
<keyword evidence="3" id="KW-0472">Membrane</keyword>
<dbReference type="PANTHER" id="PTHR43520">
    <property type="entry name" value="ATP7, ISOFORM B"/>
    <property type="match status" value="1"/>
</dbReference>
<keyword evidence="1" id="KW-0479">Metal-binding</keyword>
<dbReference type="GO" id="GO:0043682">
    <property type="term" value="F:P-type divalent copper transporter activity"/>
    <property type="evidence" value="ECO:0007669"/>
    <property type="project" value="TreeGrafter"/>
</dbReference>
<evidence type="ECO:0000313" key="5">
    <source>
        <dbReference type="EMBL" id="KAJ9132072.1"/>
    </source>
</evidence>
<evidence type="ECO:0000313" key="6">
    <source>
        <dbReference type="Proteomes" id="UP001174694"/>
    </source>
</evidence>
<accession>A0AA38VK19</accession>
<feature type="transmembrane region" description="Helical" evidence="3">
    <location>
        <begin position="237"/>
        <end position="257"/>
    </location>
</feature>
<reference evidence="5" key="1">
    <citation type="submission" date="2022-07" db="EMBL/GenBank/DDBJ databases">
        <title>Fungi with potential for degradation of polypropylene.</title>
        <authorList>
            <person name="Gostincar C."/>
        </authorList>
    </citation>
    <scope>NUCLEOTIDE SEQUENCE</scope>
    <source>
        <strain evidence="5">EXF-13308</strain>
    </source>
</reference>
<evidence type="ECO:0000259" key="4">
    <source>
        <dbReference type="Pfam" id="PF00122"/>
    </source>
</evidence>
<organism evidence="5 6">
    <name type="scientific">Pleurostoma richardsiae</name>
    <dbReference type="NCBI Taxonomy" id="41990"/>
    <lineage>
        <taxon>Eukaryota</taxon>
        <taxon>Fungi</taxon>
        <taxon>Dikarya</taxon>
        <taxon>Ascomycota</taxon>
        <taxon>Pezizomycotina</taxon>
        <taxon>Sordariomycetes</taxon>
        <taxon>Sordariomycetidae</taxon>
        <taxon>Calosphaeriales</taxon>
        <taxon>Pleurostomataceae</taxon>
        <taxon>Pleurostoma</taxon>
    </lineage>
</organism>
<dbReference type="Gene3D" id="3.40.1110.10">
    <property type="entry name" value="Calcium-transporting ATPase, cytoplasmic domain N"/>
    <property type="match status" value="1"/>
</dbReference>